<feature type="domain" description="FAD-binding" evidence="3">
    <location>
        <begin position="5"/>
        <end position="343"/>
    </location>
</feature>
<dbReference type="EC" id="1.14.13.114" evidence="4"/>
<dbReference type="RefSeq" id="WP_062968358.1">
    <property type="nucleotide sequence ID" value="NZ_JAJFOE010000001.1"/>
</dbReference>
<dbReference type="AlphaFoldDB" id="A0A378WP29"/>
<dbReference type="Pfam" id="PF01494">
    <property type="entry name" value="FAD_binding_3"/>
    <property type="match status" value="1"/>
</dbReference>
<keyword evidence="2 4" id="KW-0503">Monooxygenase</keyword>
<dbReference type="InterPro" id="IPR036188">
    <property type="entry name" value="FAD/NAD-bd_sf"/>
</dbReference>
<evidence type="ECO:0000256" key="2">
    <source>
        <dbReference type="ARBA" id="ARBA00023033"/>
    </source>
</evidence>
<dbReference type="InterPro" id="IPR050493">
    <property type="entry name" value="FAD-dep_Monooxygenase_BioMet"/>
</dbReference>
<dbReference type="GO" id="GO:0043731">
    <property type="term" value="F:6-hydroxynicotinate 3-monooxygenase activity"/>
    <property type="evidence" value="ECO:0007669"/>
    <property type="project" value="UniProtKB-EC"/>
</dbReference>
<dbReference type="SUPFAM" id="SSF51905">
    <property type="entry name" value="FAD/NAD(P)-binding domain"/>
    <property type="match status" value="1"/>
</dbReference>
<gene>
    <name evidence="4" type="ORF">NCTC13184_01526</name>
</gene>
<dbReference type="GO" id="GO:0071949">
    <property type="term" value="F:FAD binding"/>
    <property type="evidence" value="ECO:0007669"/>
    <property type="project" value="InterPro"/>
</dbReference>
<evidence type="ECO:0000313" key="4">
    <source>
        <dbReference type="EMBL" id="SUA42174.1"/>
    </source>
</evidence>
<accession>A0A378WP29</accession>
<evidence type="ECO:0000313" key="5">
    <source>
        <dbReference type="Proteomes" id="UP000255082"/>
    </source>
</evidence>
<proteinExistence type="predicted"/>
<protein>
    <submittedName>
        <fullName evidence="4">6-hydroxynicotinate 3-monooxygenase</fullName>
        <ecNumber evidence="4">1.14.13.114</ecNumber>
    </submittedName>
</protein>
<dbReference type="Proteomes" id="UP000255082">
    <property type="component" value="Unassembled WGS sequence"/>
</dbReference>
<evidence type="ECO:0000259" key="3">
    <source>
        <dbReference type="Pfam" id="PF01494"/>
    </source>
</evidence>
<sequence length="402" mass="43116">MSAVTSALVIGGGVAGPVAATALRAAGIEATVYEAYPGPAYNIGSALGFAPNGLAALDIIGAGDAVRAIALPMTRTVMSVGHKDIELPTATGLEPLQAIDRSDLHQVLHDHAVGAGVAVEYSKRLVGVEEHRDGVTARFADGSTATADIIIGADGIKSRVRTLIDPNAPGADYTGMLGFGAYTECSYPVPPETMVFAYGRNAYYLYWSMPDGRIAWGANLPQKQYLSLTEAREVPAEQWLRTLREVYAEDTPGADLMRNTPPEELVVTGGLHIMPPVPHWYRDRMVLVGDAVHAPSNSTGQGASLAIESAVQLARCLRDFDSPATAFAAYERIRRPRVEKVAARGAKINQSKTVGPVMRRMMPLVMPLATKLFKMDELMAREQSYTIDWDAPVDERAELAAV</sequence>
<organism evidence="4 5">
    <name type="scientific">Nocardia africana</name>
    <dbReference type="NCBI Taxonomy" id="134964"/>
    <lineage>
        <taxon>Bacteria</taxon>
        <taxon>Bacillati</taxon>
        <taxon>Actinomycetota</taxon>
        <taxon>Actinomycetes</taxon>
        <taxon>Mycobacteriales</taxon>
        <taxon>Nocardiaceae</taxon>
        <taxon>Nocardia</taxon>
    </lineage>
</organism>
<dbReference type="EMBL" id="UGRU01000001">
    <property type="protein sequence ID" value="SUA42174.1"/>
    <property type="molecule type" value="Genomic_DNA"/>
</dbReference>
<reference evidence="4 5" key="1">
    <citation type="submission" date="2018-06" db="EMBL/GenBank/DDBJ databases">
        <authorList>
            <consortium name="Pathogen Informatics"/>
            <person name="Doyle S."/>
        </authorList>
    </citation>
    <scope>NUCLEOTIDE SEQUENCE [LARGE SCALE GENOMIC DNA]</scope>
    <source>
        <strain evidence="4 5">NCTC13184</strain>
    </source>
</reference>
<dbReference type="PANTHER" id="PTHR13789">
    <property type="entry name" value="MONOOXYGENASE"/>
    <property type="match status" value="1"/>
</dbReference>
<dbReference type="OrthoDB" id="9782160at2"/>
<dbReference type="PRINTS" id="PR00420">
    <property type="entry name" value="RNGMNOXGNASE"/>
</dbReference>
<dbReference type="Gene3D" id="3.50.50.60">
    <property type="entry name" value="FAD/NAD(P)-binding domain"/>
    <property type="match status" value="1"/>
</dbReference>
<name>A0A378WP29_9NOCA</name>
<dbReference type="PANTHER" id="PTHR13789:SF309">
    <property type="entry name" value="PUTATIVE (AFU_ORTHOLOGUE AFUA_6G14510)-RELATED"/>
    <property type="match status" value="1"/>
</dbReference>
<evidence type="ECO:0000256" key="1">
    <source>
        <dbReference type="ARBA" id="ARBA00023002"/>
    </source>
</evidence>
<keyword evidence="1 4" id="KW-0560">Oxidoreductase</keyword>
<dbReference type="InterPro" id="IPR002938">
    <property type="entry name" value="FAD-bd"/>
</dbReference>